<name>A0A2W5S488_ACIJO</name>
<protein>
    <submittedName>
        <fullName evidence="2">Uncharacterized protein</fullName>
    </submittedName>
</protein>
<comment type="caution">
    <text evidence="2">The sequence shown here is derived from an EMBL/GenBank/DDBJ whole genome shotgun (WGS) entry which is preliminary data.</text>
</comment>
<proteinExistence type="predicted"/>
<accession>A0A2W5S488</accession>
<dbReference type="Proteomes" id="UP000249282">
    <property type="component" value="Unassembled WGS sequence"/>
</dbReference>
<evidence type="ECO:0000313" key="3">
    <source>
        <dbReference type="Proteomes" id="UP000249282"/>
    </source>
</evidence>
<dbReference type="EMBL" id="QFQJ01000002">
    <property type="protein sequence ID" value="PZQ93785.1"/>
    <property type="molecule type" value="Genomic_DNA"/>
</dbReference>
<evidence type="ECO:0000313" key="2">
    <source>
        <dbReference type="EMBL" id="PZQ93785.1"/>
    </source>
</evidence>
<feature type="region of interest" description="Disordered" evidence="1">
    <location>
        <begin position="123"/>
        <end position="145"/>
    </location>
</feature>
<dbReference type="AlphaFoldDB" id="A0A2W5S488"/>
<reference evidence="2 3" key="1">
    <citation type="submission" date="2017-11" db="EMBL/GenBank/DDBJ databases">
        <title>Infants hospitalized years apart are colonized by the same room-sourced microbial strains.</title>
        <authorList>
            <person name="Brooks B."/>
            <person name="Olm M.R."/>
            <person name="Firek B.A."/>
            <person name="Baker R."/>
            <person name="Thomas B.C."/>
            <person name="Morowitz M.J."/>
            <person name="Banfield J.F."/>
        </authorList>
    </citation>
    <scope>NUCLEOTIDE SEQUENCE [LARGE SCALE GENOMIC DNA]</scope>
    <source>
        <strain evidence="2">S2_003_000_R3_20</strain>
    </source>
</reference>
<evidence type="ECO:0000256" key="1">
    <source>
        <dbReference type="SAM" id="MobiDB-lite"/>
    </source>
</evidence>
<gene>
    <name evidence="2" type="ORF">DI542_01025</name>
</gene>
<sequence length="145" mass="15843">MEKLSSAALLGLLDNAVLELVPKEIAFTIDGKDYTVNIAVKRLSFDESVDLTRGQDLTSMLMADLHKIRILKTVYNADTNEPLFVDIIAVGRPVSAIVDAMYKASEEVNDFSGKQQIKHLKKMSSGASLSVAESVEAPSEKQNET</sequence>
<organism evidence="2 3">
    <name type="scientific">Acinetobacter johnsonii</name>
    <dbReference type="NCBI Taxonomy" id="40214"/>
    <lineage>
        <taxon>Bacteria</taxon>
        <taxon>Pseudomonadati</taxon>
        <taxon>Pseudomonadota</taxon>
        <taxon>Gammaproteobacteria</taxon>
        <taxon>Moraxellales</taxon>
        <taxon>Moraxellaceae</taxon>
        <taxon>Acinetobacter</taxon>
    </lineage>
</organism>